<dbReference type="PANTHER" id="PTHR30038">
    <property type="entry name" value="ALDEHYDE FERREDOXIN OXIDOREDUCTASE"/>
    <property type="match status" value="1"/>
</dbReference>
<reference evidence="2" key="1">
    <citation type="journal article" date="2014" name="Front. Microbiol.">
        <title>High frequency of phylogenetically diverse reductive dehalogenase-homologous genes in deep subseafloor sedimentary metagenomes.</title>
        <authorList>
            <person name="Kawai M."/>
            <person name="Futagami T."/>
            <person name="Toyoda A."/>
            <person name="Takaki Y."/>
            <person name="Nishi S."/>
            <person name="Hori S."/>
            <person name="Arai W."/>
            <person name="Tsubouchi T."/>
            <person name="Morono Y."/>
            <person name="Uchiyama I."/>
            <person name="Ito T."/>
            <person name="Fujiyama A."/>
            <person name="Inagaki F."/>
            <person name="Takami H."/>
        </authorList>
    </citation>
    <scope>NUCLEOTIDE SEQUENCE</scope>
    <source>
        <strain evidence="2">Expedition CK06-06</strain>
    </source>
</reference>
<dbReference type="Gene3D" id="3.60.9.10">
    <property type="entry name" value="Aldehyde ferredoxin oxidoreductase, N-terminal domain"/>
    <property type="match status" value="1"/>
</dbReference>
<feature type="non-terminal residue" evidence="2">
    <location>
        <position position="234"/>
    </location>
</feature>
<organism evidence="2">
    <name type="scientific">marine sediment metagenome</name>
    <dbReference type="NCBI Taxonomy" id="412755"/>
    <lineage>
        <taxon>unclassified sequences</taxon>
        <taxon>metagenomes</taxon>
        <taxon>ecological metagenomes</taxon>
    </lineage>
</organism>
<dbReference type="EMBL" id="BARU01035869">
    <property type="protein sequence ID" value="GAH85350.1"/>
    <property type="molecule type" value="Genomic_DNA"/>
</dbReference>
<dbReference type="AlphaFoldDB" id="X1JVB3"/>
<dbReference type="GO" id="GO:0016625">
    <property type="term" value="F:oxidoreductase activity, acting on the aldehyde or oxo group of donors, iron-sulfur protein as acceptor"/>
    <property type="evidence" value="ECO:0007669"/>
    <property type="project" value="InterPro"/>
</dbReference>
<evidence type="ECO:0000313" key="2">
    <source>
        <dbReference type="EMBL" id="GAH85350.1"/>
    </source>
</evidence>
<proteinExistence type="predicted"/>
<dbReference type="Pfam" id="PF02730">
    <property type="entry name" value="AFOR_N"/>
    <property type="match status" value="1"/>
</dbReference>
<protein>
    <recommendedName>
        <fullName evidence="1">Aldehyde ferredoxin oxidoreductase N-terminal domain-containing protein</fullName>
    </recommendedName>
</protein>
<dbReference type="InterPro" id="IPR036503">
    <property type="entry name" value="Ald_Fedxn_OxRdtase_N_sf"/>
</dbReference>
<dbReference type="InterPro" id="IPR051919">
    <property type="entry name" value="W-dependent_AOR"/>
</dbReference>
<feature type="domain" description="Aldehyde ferredoxin oxidoreductase N-terminal" evidence="1">
    <location>
        <begin position="12"/>
        <end position="214"/>
    </location>
</feature>
<comment type="caution">
    <text evidence="2">The sequence shown here is derived from an EMBL/GenBank/DDBJ whole genome shotgun (WGS) entry which is preliminary data.</text>
</comment>
<dbReference type="GO" id="GO:0051536">
    <property type="term" value="F:iron-sulfur cluster binding"/>
    <property type="evidence" value="ECO:0007669"/>
    <property type="project" value="InterPro"/>
</dbReference>
<dbReference type="SUPFAM" id="SSF56228">
    <property type="entry name" value="Aldehyde ferredoxin oxidoreductase, N-terminal domain"/>
    <property type="match status" value="1"/>
</dbReference>
<evidence type="ECO:0000259" key="1">
    <source>
        <dbReference type="SMART" id="SM00790"/>
    </source>
</evidence>
<dbReference type="InterPro" id="IPR013983">
    <property type="entry name" value="Ald_Fedxn_OxRdtase_N"/>
</dbReference>
<dbReference type="SMART" id="SM00790">
    <property type="entry name" value="AFOR_N"/>
    <property type="match status" value="1"/>
</dbReference>
<dbReference type="PANTHER" id="PTHR30038:SF0">
    <property type="entry name" value="TUNGSTEN-CONTAINING ALDEHYDE FERREDOXIN OXIDOREDUCTASE"/>
    <property type="match status" value="1"/>
</dbReference>
<accession>X1JVB3</accession>
<name>X1JVB3_9ZZZZ</name>
<sequence>MISDSKNEYFGFAGKLLKIDLSSKSISIEALNPQYSKDFLGGAGYACRYLFDYIDKDTDPLSADNILMIMNGPLSFTSAPSSARMVICSKSPYTGLWGEGNAGGFFGPEMKRAGYDGIIITGKSEKPVFIRIFDDSAEILDASEIWGLGVKKTHEKLKILSGDHKSKVLCIGQAGENLVKFANICTEGRAAGRTGMGAVMGSKNLKGIVIKGNTFKPRVANPEKFKEIVKKTSR</sequence>
<gene>
    <name evidence="2" type="ORF">S03H2_56085</name>
</gene>